<dbReference type="GO" id="GO:0005524">
    <property type="term" value="F:ATP binding"/>
    <property type="evidence" value="ECO:0007669"/>
    <property type="project" value="UniProtKB-KW"/>
</dbReference>
<evidence type="ECO:0000256" key="6">
    <source>
        <dbReference type="ARBA" id="ARBA00022840"/>
    </source>
</evidence>
<dbReference type="Gene3D" id="1.10.510.10">
    <property type="entry name" value="Transferase(Phosphotransferase) domain 1"/>
    <property type="match status" value="1"/>
</dbReference>
<evidence type="ECO:0000256" key="8">
    <source>
        <dbReference type="ARBA" id="ARBA00048679"/>
    </source>
</evidence>
<dbReference type="InterPro" id="IPR011009">
    <property type="entry name" value="Kinase-like_dom_sf"/>
</dbReference>
<dbReference type="PANTHER" id="PTHR22967:SF57">
    <property type="entry name" value="AUXILIN, ISOFORM A-RELATED"/>
    <property type="match status" value="1"/>
</dbReference>
<comment type="catalytic activity">
    <reaction evidence="8">
        <text>L-seryl-[protein] + ATP = O-phospho-L-seryl-[protein] + ADP + H(+)</text>
        <dbReference type="Rhea" id="RHEA:17989"/>
        <dbReference type="Rhea" id="RHEA-COMP:9863"/>
        <dbReference type="Rhea" id="RHEA-COMP:11604"/>
        <dbReference type="ChEBI" id="CHEBI:15378"/>
        <dbReference type="ChEBI" id="CHEBI:29999"/>
        <dbReference type="ChEBI" id="CHEBI:30616"/>
        <dbReference type="ChEBI" id="CHEBI:83421"/>
        <dbReference type="ChEBI" id="CHEBI:456216"/>
        <dbReference type="EC" id="2.7.11.1"/>
    </reaction>
</comment>
<protein>
    <recommendedName>
        <fullName evidence="1">non-specific serine/threonine protein kinase</fullName>
        <ecNumber evidence="1">2.7.11.1</ecNumber>
    </recommendedName>
</protein>
<evidence type="ECO:0000256" key="2">
    <source>
        <dbReference type="ARBA" id="ARBA00022527"/>
    </source>
</evidence>
<accession>A0AAP0KYQ3</accession>
<evidence type="ECO:0000313" key="9">
    <source>
        <dbReference type="EMBL" id="KAK9161262.1"/>
    </source>
</evidence>
<sequence length="227" mass="25830">MQDHTLTQDQLREFQGELNRTMQALMDRLGISFAPAPREMFQLMTQRPTTISTIELTALDGELAHNTNKREFWEKGGSVSNIHLPSQCSSKLQGKEKGRVRRWSSAAVAVEDEVAGSYGLPPTPARRALFILYQTAEYVMEFCEKSLVNVLERRGAGYFEEKQVLTIFRDVCNALFAMHRQSHFVAHSENLLLGADGSWKLCDFGSISTNHKRFERPEEMGIEEDNE</sequence>
<evidence type="ECO:0000256" key="4">
    <source>
        <dbReference type="ARBA" id="ARBA00022741"/>
    </source>
</evidence>
<dbReference type="EC" id="2.7.11.1" evidence="1"/>
<keyword evidence="6" id="KW-0067">ATP-binding</keyword>
<name>A0AAP0KYQ3_9MAGN</name>
<proteinExistence type="predicted"/>
<dbReference type="GO" id="GO:0005737">
    <property type="term" value="C:cytoplasm"/>
    <property type="evidence" value="ECO:0007669"/>
    <property type="project" value="TreeGrafter"/>
</dbReference>
<keyword evidence="3" id="KW-0808">Transferase</keyword>
<evidence type="ECO:0000256" key="7">
    <source>
        <dbReference type="ARBA" id="ARBA00047899"/>
    </source>
</evidence>
<comment type="catalytic activity">
    <reaction evidence="7">
        <text>L-threonyl-[protein] + ATP = O-phospho-L-threonyl-[protein] + ADP + H(+)</text>
        <dbReference type="Rhea" id="RHEA:46608"/>
        <dbReference type="Rhea" id="RHEA-COMP:11060"/>
        <dbReference type="Rhea" id="RHEA-COMP:11605"/>
        <dbReference type="ChEBI" id="CHEBI:15378"/>
        <dbReference type="ChEBI" id="CHEBI:30013"/>
        <dbReference type="ChEBI" id="CHEBI:30616"/>
        <dbReference type="ChEBI" id="CHEBI:61977"/>
        <dbReference type="ChEBI" id="CHEBI:456216"/>
        <dbReference type="EC" id="2.7.11.1"/>
    </reaction>
</comment>
<keyword evidence="2" id="KW-0723">Serine/threonine-protein kinase</keyword>
<evidence type="ECO:0000256" key="3">
    <source>
        <dbReference type="ARBA" id="ARBA00022679"/>
    </source>
</evidence>
<reference evidence="9 10" key="1">
    <citation type="submission" date="2024-01" db="EMBL/GenBank/DDBJ databases">
        <title>Genome assemblies of Stephania.</title>
        <authorList>
            <person name="Yang L."/>
        </authorList>
    </citation>
    <scope>NUCLEOTIDE SEQUENCE [LARGE SCALE GENOMIC DNA]</scope>
    <source>
        <strain evidence="9">YNDBR</strain>
        <tissue evidence="9">Leaf</tissue>
    </source>
</reference>
<dbReference type="PANTHER" id="PTHR22967">
    <property type="entry name" value="SERINE/THREONINE PROTEIN KINASE"/>
    <property type="match status" value="1"/>
</dbReference>
<evidence type="ECO:0000256" key="5">
    <source>
        <dbReference type="ARBA" id="ARBA00022777"/>
    </source>
</evidence>
<dbReference type="GO" id="GO:0004674">
    <property type="term" value="F:protein serine/threonine kinase activity"/>
    <property type="evidence" value="ECO:0007669"/>
    <property type="project" value="UniProtKB-KW"/>
</dbReference>
<keyword evidence="10" id="KW-1185">Reference proteome</keyword>
<comment type="caution">
    <text evidence="9">The sequence shown here is derived from an EMBL/GenBank/DDBJ whole genome shotgun (WGS) entry which is preliminary data.</text>
</comment>
<dbReference type="AlphaFoldDB" id="A0AAP0KYQ3"/>
<organism evidence="9 10">
    <name type="scientific">Stephania yunnanensis</name>
    <dbReference type="NCBI Taxonomy" id="152371"/>
    <lineage>
        <taxon>Eukaryota</taxon>
        <taxon>Viridiplantae</taxon>
        <taxon>Streptophyta</taxon>
        <taxon>Embryophyta</taxon>
        <taxon>Tracheophyta</taxon>
        <taxon>Spermatophyta</taxon>
        <taxon>Magnoliopsida</taxon>
        <taxon>Ranunculales</taxon>
        <taxon>Menispermaceae</taxon>
        <taxon>Menispermoideae</taxon>
        <taxon>Cissampelideae</taxon>
        <taxon>Stephania</taxon>
    </lineage>
</organism>
<keyword evidence="5" id="KW-0418">Kinase</keyword>
<evidence type="ECO:0000313" key="10">
    <source>
        <dbReference type="Proteomes" id="UP001420932"/>
    </source>
</evidence>
<dbReference type="Proteomes" id="UP001420932">
    <property type="component" value="Unassembled WGS sequence"/>
</dbReference>
<dbReference type="SUPFAM" id="SSF56112">
    <property type="entry name" value="Protein kinase-like (PK-like)"/>
    <property type="match status" value="1"/>
</dbReference>
<dbReference type="EMBL" id="JBBNAF010000003">
    <property type="protein sequence ID" value="KAK9161262.1"/>
    <property type="molecule type" value="Genomic_DNA"/>
</dbReference>
<keyword evidence="4" id="KW-0547">Nucleotide-binding</keyword>
<gene>
    <name evidence="9" type="ORF">Syun_007603</name>
</gene>
<evidence type="ECO:0000256" key="1">
    <source>
        <dbReference type="ARBA" id="ARBA00012513"/>
    </source>
</evidence>